<reference evidence="18 19" key="1">
    <citation type="journal article" date="2023" name="BMC Biol.">
        <title>The compact genome of the sponge Oopsacas minuta (Hexactinellida) is lacking key metazoan core genes.</title>
        <authorList>
            <person name="Santini S."/>
            <person name="Schenkelaars Q."/>
            <person name="Jourda C."/>
            <person name="Duchesne M."/>
            <person name="Belahbib H."/>
            <person name="Rocher C."/>
            <person name="Selva M."/>
            <person name="Riesgo A."/>
            <person name="Vervoort M."/>
            <person name="Leys S.P."/>
            <person name="Kodjabachian L."/>
            <person name="Le Bivic A."/>
            <person name="Borchiellini C."/>
            <person name="Claverie J.M."/>
            <person name="Renard E."/>
        </authorList>
    </citation>
    <scope>NUCLEOTIDE SEQUENCE [LARGE SCALE GENOMIC DNA]</scope>
    <source>
        <strain evidence="18">SPO-2</strain>
    </source>
</reference>
<dbReference type="InterPro" id="IPR004765">
    <property type="entry name" value="NPC1-like"/>
</dbReference>
<feature type="transmembrane region" description="Helical" evidence="15">
    <location>
        <begin position="796"/>
        <end position="818"/>
    </location>
</feature>
<evidence type="ECO:0000256" key="5">
    <source>
        <dbReference type="ARBA" id="ARBA00022692"/>
    </source>
</evidence>
<comment type="subcellular location">
    <subcellularLocation>
        <location evidence="1">Endomembrane system</location>
        <topology evidence="1">Multi-pass membrane protein</topology>
    </subcellularLocation>
</comment>
<dbReference type="FunFam" id="1.20.1640.10:FF:000010">
    <property type="entry name" value="NPC intracellular cholesterol transporter 1"/>
    <property type="match status" value="1"/>
</dbReference>
<keyword evidence="5 15" id="KW-0812">Transmembrane</keyword>
<sequence length="1323" mass="148088">MTKLICRFVCVILFAYISQFANAEIHQKGYCTWYGQCGPGSNGGKLNCYYNGPAIHQPKSSSVFQKLLDLCPSMINADNPSDTRVCCDLKQLETLDDSILLPRQLLARCPACLANFVDLFCRATCSPDGSTFQQPVVVNMTNGTQEVKSTTMYLDPTTVNQFFTSCKDVNFPQGNGKALSLLCGTSVKTCNGLTWLNFMGNVGNGNTPFPIVYKNTTDGLGPGQSLYKYEPNFCNKVYNNTKCSCQDCSASCTNIPTIPPSRNVTKIFGLGADLFSIIVSYGIFIVLFVPAVILYGIVMLLIERNSKLSTTEERKALIEKKEADEIFDRKYGLTKPECGICGIGNYFDYYLRLSFYYWGYFVAKYPWVIIIGAFVIVIPLCGGIGLMKIITNPVELWSAHNSQARHEKDYFDEHFGPFYRSEMLIFTSKNVSSFNHTLHKSVTDGGKNVSYNHMFQKEILLEILEIQNNLTVMKVPYKNGTITLEDICYTPLSPGNTNCTIMSVLQYFQNSEGKLNLTATTANDEEINYLDHIYNCNRNPTGIHDTAIPIPCIGQFGGPALPNLILGGFGADKNGLDQFEDARAVIVAFTVKNYISDADNSMAEAWEAKYLEYIKNYTQQGKSRNNLTVAFLAERSLQDELERESESDIATIVISYAVMFAYIVLFIGKIPSYKHFCFDFFVRSKLFIGFVGVSIVILSVLTSIGFACYYGEPLTLIIVEVLPFLVLAVGVDNIFILVHSVEEEMYSHFEEPRYKIVGLALSKVAPSITLTALSETAAFFLGAISSMPALRAFSLFAGQAIFFDYLLQISLFVAILSIDVARQQARRPELCCCVRLKLPEEHKPNLNVNDDENPTCSPDHVINEGFIRYFIRTFYSPFILFPPVKIFVIIIFVGAFLMSIYATMHLPIGLDQTLSVPKDSYVITYFDALNKYLHVGSPVYFVIKGDYNYSSQAGMNKICTQTGCNDNSILSQIDNYVQISNYSRIATSPSSWVDTYIDWLNPTIPCCQYHRHDHSKFCPYSDVNVSTCISCLEEGQTRPNPEEFMKYLTWFLSDNPGTTATACTKGGHAAYFHAVAVNSSNKIESSYFMSYHTILRNSVEFTDGLRKAREISESLTTSLNTTNVTVFPYSVFYVFYEQYLNIPQVSVLTLGVSIITIFVMTFILIGFKLWSTILVTMTVIMFLIDMMGMMYLWGISLNALSLVNLCASIGISVEFVSHIVRWFAYSDAPTRKERAHDALVNMGSSVFSGITLTKLFGILVLAFSKSQLFEVFYFRMYLGIVVIGATHGLVFLPVLLSYIGPRRAKNNPLAMKESGVDDGLHYA</sequence>
<evidence type="ECO:0000256" key="9">
    <source>
        <dbReference type="ARBA" id="ARBA00023136"/>
    </source>
</evidence>
<dbReference type="Pfam" id="PF22314">
    <property type="entry name" value="NPC1_MLD"/>
    <property type="match status" value="1"/>
</dbReference>
<gene>
    <name evidence="18" type="ORF">LOD99_4538</name>
</gene>
<dbReference type="EMBL" id="JAKMXF010000300">
    <property type="protein sequence ID" value="KAI6651993.1"/>
    <property type="molecule type" value="Genomic_DNA"/>
</dbReference>
<feature type="transmembrane region" description="Helical" evidence="15">
    <location>
        <begin position="716"/>
        <end position="738"/>
    </location>
</feature>
<keyword evidence="19" id="KW-1185">Reference proteome</keyword>
<dbReference type="PROSITE" id="PS50156">
    <property type="entry name" value="SSD"/>
    <property type="match status" value="1"/>
</dbReference>
<dbReference type="Pfam" id="PF12349">
    <property type="entry name" value="Sterol-sensing"/>
    <property type="match status" value="1"/>
</dbReference>
<evidence type="ECO:0000256" key="14">
    <source>
        <dbReference type="ARBA" id="ARBA00034049"/>
    </source>
</evidence>
<feature type="transmembrane region" description="Helical" evidence="15">
    <location>
        <begin position="1145"/>
        <end position="1167"/>
    </location>
</feature>
<evidence type="ECO:0000256" key="10">
    <source>
        <dbReference type="ARBA" id="ARBA00023157"/>
    </source>
</evidence>
<feature type="domain" description="SSD" evidence="17">
    <location>
        <begin position="648"/>
        <end position="818"/>
    </location>
</feature>
<dbReference type="Gene3D" id="1.20.1640.10">
    <property type="entry name" value="Multidrug efflux transporter AcrB transmembrane domain"/>
    <property type="match status" value="2"/>
</dbReference>
<evidence type="ECO:0000259" key="17">
    <source>
        <dbReference type="PROSITE" id="PS50156"/>
    </source>
</evidence>
<evidence type="ECO:0000256" key="8">
    <source>
        <dbReference type="ARBA" id="ARBA00023098"/>
    </source>
</evidence>
<keyword evidence="4" id="KW-0153">Cholesterol metabolism</keyword>
<evidence type="ECO:0000256" key="15">
    <source>
        <dbReference type="SAM" id="Phobius"/>
    </source>
</evidence>
<evidence type="ECO:0000256" key="7">
    <source>
        <dbReference type="ARBA" id="ARBA00022989"/>
    </source>
</evidence>
<feature type="transmembrane region" description="Helical" evidence="15">
    <location>
        <begin position="759"/>
        <end position="784"/>
    </location>
</feature>
<dbReference type="SUPFAM" id="SSF82866">
    <property type="entry name" value="Multidrug efflux transporter AcrB transmembrane domain"/>
    <property type="match status" value="2"/>
</dbReference>
<dbReference type="GO" id="GO:0008203">
    <property type="term" value="P:cholesterol metabolic process"/>
    <property type="evidence" value="ECO:0007669"/>
    <property type="project" value="UniProtKB-KW"/>
</dbReference>
<keyword evidence="12" id="KW-0325">Glycoprotein</keyword>
<feature type="transmembrane region" description="Helical" evidence="15">
    <location>
        <begin position="365"/>
        <end position="387"/>
    </location>
</feature>
<dbReference type="InterPro" id="IPR053958">
    <property type="entry name" value="HMGCR/SNAP/NPC1-like_SSD"/>
</dbReference>
<feature type="chain" id="PRO_5043339114" evidence="16">
    <location>
        <begin position="24"/>
        <end position="1323"/>
    </location>
</feature>
<evidence type="ECO:0000256" key="1">
    <source>
        <dbReference type="ARBA" id="ARBA00004127"/>
    </source>
</evidence>
<keyword evidence="8" id="KW-0443">Lipid metabolism</keyword>
<evidence type="ECO:0000256" key="12">
    <source>
        <dbReference type="ARBA" id="ARBA00023180"/>
    </source>
</evidence>
<dbReference type="GO" id="GO:0030301">
    <property type="term" value="P:cholesterol transport"/>
    <property type="evidence" value="ECO:0007669"/>
    <property type="project" value="UniProtKB-ARBA"/>
</dbReference>
<feature type="transmembrane region" description="Helical" evidence="15">
    <location>
        <begin position="1245"/>
        <end position="1264"/>
    </location>
</feature>
<evidence type="ECO:0000256" key="11">
    <source>
        <dbReference type="ARBA" id="ARBA00023166"/>
    </source>
</evidence>
<dbReference type="GO" id="GO:0030299">
    <property type="term" value="P:intestinal cholesterol absorption"/>
    <property type="evidence" value="ECO:0007669"/>
    <property type="project" value="TreeGrafter"/>
</dbReference>
<dbReference type="GO" id="GO:0015485">
    <property type="term" value="F:cholesterol binding"/>
    <property type="evidence" value="ECO:0007669"/>
    <property type="project" value="TreeGrafter"/>
</dbReference>
<feature type="transmembrane region" description="Helical" evidence="15">
    <location>
        <begin position="274"/>
        <end position="302"/>
    </location>
</feature>
<comment type="catalytic activity">
    <reaction evidence="14">
        <text>cholesterol(in) = cholesterol(out)</text>
        <dbReference type="Rhea" id="RHEA:39747"/>
        <dbReference type="ChEBI" id="CHEBI:16113"/>
    </reaction>
</comment>
<evidence type="ECO:0000256" key="13">
    <source>
        <dbReference type="ARBA" id="ARBA00023221"/>
    </source>
</evidence>
<keyword evidence="3" id="KW-0813">Transport</keyword>
<feature type="signal peptide" evidence="16">
    <location>
        <begin position="1"/>
        <end position="23"/>
    </location>
</feature>
<proteinExistence type="inferred from homology"/>
<evidence type="ECO:0000256" key="16">
    <source>
        <dbReference type="SAM" id="SignalP"/>
    </source>
</evidence>
<dbReference type="InterPro" id="IPR000731">
    <property type="entry name" value="SSD"/>
</dbReference>
<keyword evidence="11" id="KW-1207">Sterol metabolism</keyword>
<keyword evidence="10" id="KW-1015">Disulfide bond</keyword>
<dbReference type="FunFam" id="1.20.1640.10:FF:000008">
    <property type="entry name" value="NPC intracellular cholesterol transporter 1"/>
    <property type="match status" value="1"/>
</dbReference>
<keyword evidence="9 15" id="KW-0472">Membrane</keyword>
<accession>A0AAV7JSY2</accession>
<evidence type="ECO:0000313" key="18">
    <source>
        <dbReference type="EMBL" id="KAI6651993.1"/>
    </source>
</evidence>
<feature type="transmembrane region" description="Helical" evidence="15">
    <location>
        <begin position="1276"/>
        <end position="1299"/>
    </location>
</feature>
<organism evidence="18 19">
    <name type="scientific">Oopsacas minuta</name>
    <dbReference type="NCBI Taxonomy" id="111878"/>
    <lineage>
        <taxon>Eukaryota</taxon>
        <taxon>Metazoa</taxon>
        <taxon>Porifera</taxon>
        <taxon>Hexactinellida</taxon>
        <taxon>Hexasterophora</taxon>
        <taxon>Lyssacinosida</taxon>
        <taxon>Leucopsacidae</taxon>
        <taxon>Oopsacas</taxon>
    </lineage>
</organism>
<dbReference type="GO" id="GO:0042632">
    <property type="term" value="P:cholesterol homeostasis"/>
    <property type="evidence" value="ECO:0007669"/>
    <property type="project" value="TreeGrafter"/>
</dbReference>
<comment type="caution">
    <text evidence="18">The sequence shown here is derived from an EMBL/GenBank/DDBJ whole genome shotgun (WGS) entry which is preliminary data.</text>
</comment>
<evidence type="ECO:0000256" key="2">
    <source>
        <dbReference type="ARBA" id="ARBA00005585"/>
    </source>
</evidence>
<feature type="transmembrane region" description="Helical" evidence="15">
    <location>
        <begin position="1174"/>
        <end position="1193"/>
    </location>
</feature>
<evidence type="ECO:0000313" key="19">
    <source>
        <dbReference type="Proteomes" id="UP001165289"/>
    </source>
</evidence>
<dbReference type="GO" id="GO:0005319">
    <property type="term" value="F:lipid transporter activity"/>
    <property type="evidence" value="ECO:0007669"/>
    <property type="project" value="InterPro"/>
</dbReference>
<dbReference type="InterPro" id="IPR053956">
    <property type="entry name" value="NPC1_MLD"/>
</dbReference>
<dbReference type="Proteomes" id="UP001165289">
    <property type="component" value="Unassembled WGS sequence"/>
</dbReference>
<dbReference type="GO" id="GO:0012505">
    <property type="term" value="C:endomembrane system"/>
    <property type="evidence" value="ECO:0007669"/>
    <property type="project" value="UniProtKB-SubCell"/>
</dbReference>
<keyword evidence="6 16" id="KW-0732">Signal</keyword>
<feature type="transmembrane region" description="Helical" evidence="15">
    <location>
        <begin position="1199"/>
        <end position="1224"/>
    </location>
</feature>
<keyword evidence="7 15" id="KW-1133">Transmembrane helix</keyword>
<evidence type="ECO:0000256" key="6">
    <source>
        <dbReference type="ARBA" id="ARBA00022729"/>
    </source>
</evidence>
<evidence type="ECO:0000256" key="3">
    <source>
        <dbReference type="ARBA" id="ARBA00022448"/>
    </source>
</evidence>
<dbReference type="NCBIfam" id="TIGR00917">
    <property type="entry name" value="2A060601"/>
    <property type="match status" value="1"/>
</dbReference>
<evidence type="ECO:0000256" key="4">
    <source>
        <dbReference type="ARBA" id="ARBA00022548"/>
    </source>
</evidence>
<dbReference type="PANTHER" id="PTHR45727:SF3">
    <property type="entry name" value="NPC1-LIKE INTRACELLULAR CHOLESTEROL TRANSPORTER 1"/>
    <property type="match status" value="1"/>
</dbReference>
<comment type="similarity">
    <text evidence="2">Belongs to the patched family.</text>
</comment>
<dbReference type="Pfam" id="PF16414">
    <property type="entry name" value="NPC1_N"/>
    <property type="match status" value="1"/>
</dbReference>
<dbReference type="GO" id="GO:0005886">
    <property type="term" value="C:plasma membrane"/>
    <property type="evidence" value="ECO:0007669"/>
    <property type="project" value="TreeGrafter"/>
</dbReference>
<feature type="transmembrane region" description="Helical" evidence="15">
    <location>
        <begin position="687"/>
        <end position="710"/>
    </location>
</feature>
<feature type="transmembrane region" description="Helical" evidence="15">
    <location>
        <begin position="649"/>
        <end position="667"/>
    </location>
</feature>
<dbReference type="InterPro" id="IPR032190">
    <property type="entry name" value="NPC1_N"/>
</dbReference>
<protein>
    <submittedName>
        <fullName evidence="18">Niemann-Pick C1 protein-like</fullName>
    </submittedName>
</protein>
<dbReference type="PANTHER" id="PTHR45727">
    <property type="entry name" value="NPC INTRACELLULAR CHOLESTEROL TRANSPORTER 1"/>
    <property type="match status" value="1"/>
</dbReference>
<keyword evidence="13" id="KW-0753">Steroid metabolism</keyword>
<feature type="transmembrane region" description="Helical" evidence="15">
    <location>
        <begin position="878"/>
        <end position="902"/>
    </location>
</feature>
<name>A0AAV7JSY2_9METZ</name>